<accession>A0A0L6JHH9</accession>
<feature type="domain" description="Quinolinate phosphoribosyl transferase C-terminal" evidence="9">
    <location>
        <begin position="105"/>
        <end position="273"/>
    </location>
</feature>
<feature type="domain" description="Quinolinate phosphoribosyl transferase N-terminal" evidence="10">
    <location>
        <begin position="20"/>
        <end position="103"/>
    </location>
</feature>
<dbReference type="PANTHER" id="PTHR32179">
    <property type="entry name" value="NICOTINATE-NUCLEOTIDE PYROPHOSPHORYLASE [CARBOXYLATING]"/>
    <property type="match status" value="1"/>
</dbReference>
<dbReference type="Pfam" id="PF01729">
    <property type="entry name" value="QRPTase_C"/>
    <property type="match status" value="1"/>
</dbReference>
<sequence length="284" mass="31362">MYIKDEMIERFLSEDIPYFDLTTHVLGIGNYMGEISFTAREDMVLSCVEEVTKIFEKLQITVVKALPSGTEIGNGDIFLIGKGLVSNLHMAWKVSLNILEYYCSVATRTKSLVDKTRSVNRDISIVTTRKSIPGTKELAIKAIIAGGALPHRLGLSETILIFKHHLAFLGGYKGLSEMINQIKVKSCEKKIIAEVENEWDAILLAGSGIDSLQFDKLKPDILASIVEKVRKINPKVTLIATGGINEKNILEYASTGVDAISTSSVYYGKPSDIKVLIERLPDLL</sequence>
<reference evidence="12" key="1">
    <citation type="submission" date="2015-07" db="EMBL/GenBank/DDBJ databases">
        <title>Near-Complete Genome Sequence of the Cellulolytic Bacterium Bacteroides (Pseudobacteroides) cellulosolvens ATCC 35603.</title>
        <authorList>
            <person name="Dassa B."/>
            <person name="Utturkar S.M."/>
            <person name="Klingeman D.M."/>
            <person name="Hurt R.A."/>
            <person name="Keller M."/>
            <person name="Xu J."/>
            <person name="Reddy Y.H.K."/>
            <person name="Borovok I."/>
            <person name="Grinberg I.R."/>
            <person name="Lamed R."/>
            <person name="Zhivin O."/>
            <person name="Bayer E.A."/>
            <person name="Brown S.D."/>
        </authorList>
    </citation>
    <scope>NUCLEOTIDE SEQUENCE [LARGE SCALE GENOMIC DNA]</scope>
    <source>
        <strain evidence="12">DSM 2933</strain>
    </source>
</reference>
<dbReference type="EC" id="2.4.2.19" evidence="3"/>
<keyword evidence="5 8" id="KW-0328">Glycosyltransferase</keyword>
<dbReference type="Pfam" id="PF02749">
    <property type="entry name" value="QRPTase_N"/>
    <property type="match status" value="1"/>
</dbReference>
<comment type="catalytic activity">
    <reaction evidence="7">
        <text>nicotinate beta-D-ribonucleotide + CO2 + diphosphate = quinolinate + 5-phospho-alpha-D-ribose 1-diphosphate + 2 H(+)</text>
        <dbReference type="Rhea" id="RHEA:12733"/>
        <dbReference type="ChEBI" id="CHEBI:15378"/>
        <dbReference type="ChEBI" id="CHEBI:16526"/>
        <dbReference type="ChEBI" id="CHEBI:29959"/>
        <dbReference type="ChEBI" id="CHEBI:33019"/>
        <dbReference type="ChEBI" id="CHEBI:57502"/>
        <dbReference type="ChEBI" id="CHEBI:58017"/>
        <dbReference type="EC" id="2.4.2.19"/>
    </reaction>
</comment>
<dbReference type="PANTHER" id="PTHR32179:SF4">
    <property type="entry name" value="PYROPHOSPHORYLASE MODD-RELATED"/>
    <property type="match status" value="1"/>
</dbReference>
<evidence type="ECO:0000256" key="6">
    <source>
        <dbReference type="ARBA" id="ARBA00022679"/>
    </source>
</evidence>
<comment type="caution">
    <text evidence="11">The sequence shown here is derived from an EMBL/GenBank/DDBJ whole genome shotgun (WGS) entry which is preliminary data.</text>
</comment>
<dbReference type="InterPro" id="IPR013785">
    <property type="entry name" value="Aldolase_TIM"/>
</dbReference>
<dbReference type="GO" id="GO:0009435">
    <property type="term" value="P:NAD+ biosynthetic process"/>
    <property type="evidence" value="ECO:0007669"/>
    <property type="project" value="InterPro"/>
</dbReference>
<keyword evidence="6 8" id="KW-0808">Transferase</keyword>
<dbReference type="eggNOG" id="COG0157">
    <property type="taxonomic scope" value="Bacteria"/>
</dbReference>
<evidence type="ECO:0000256" key="2">
    <source>
        <dbReference type="ARBA" id="ARBA00009400"/>
    </source>
</evidence>
<evidence type="ECO:0000313" key="12">
    <source>
        <dbReference type="Proteomes" id="UP000036923"/>
    </source>
</evidence>
<dbReference type="FunFam" id="3.20.20.70:FF:000030">
    <property type="entry name" value="Nicotinate-nucleotide pyrophosphorylase, carboxylating"/>
    <property type="match status" value="1"/>
</dbReference>
<evidence type="ECO:0000259" key="10">
    <source>
        <dbReference type="Pfam" id="PF02749"/>
    </source>
</evidence>
<name>A0A0L6JHH9_9FIRM</name>
<dbReference type="Gene3D" id="3.20.20.70">
    <property type="entry name" value="Aldolase class I"/>
    <property type="match status" value="1"/>
</dbReference>
<evidence type="ECO:0000256" key="7">
    <source>
        <dbReference type="ARBA" id="ARBA00047445"/>
    </source>
</evidence>
<proteinExistence type="inferred from homology"/>
<evidence type="ECO:0000256" key="3">
    <source>
        <dbReference type="ARBA" id="ARBA00011944"/>
    </source>
</evidence>
<organism evidence="11 12">
    <name type="scientific">Pseudobacteroides cellulosolvens ATCC 35603 = DSM 2933</name>
    <dbReference type="NCBI Taxonomy" id="398512"/>
    <lineage>
        <taxon>Bacteria</taxon>
        <taxon>Bacillati</taxon>
        <taxon>Bacillota</taxon>
        <taxon>Clostridia</taxon>
        <taxon>Eubacteriales</taxon>
        <taxon>Oscillospiraceae</taxon>
        <taxon>Pseudobacteroides</taxon>
    </lineage>
</organism>
<dbReference type="InterPro" id="IPR027277">
    <property type="entry name" value="NadC/ModD"/>
</dbReference>
<dbReference type="SUPFAM" id="SSF54675">
    <property type="entry name" value="Nicotinate/Quinolinate PRTase N-terminal domain-like"/>
    <property type="match status" value="1"/>
</dbReference>
<evidence type="ECO:0000259" key="9">
    <source>
        <dbReference type="Pfam" id="PF01729"/>
    </source>
</evidence>
<evidence type="ECO:0000256" key="4">
    <source>
        <dbReference type="ARBA" id="ARBA00019205"/>
    </source>
</evidence>
<dbReference type="AlphaFoldDB" id="A0A0L6JHH9"/>
<keyword evidence="12" id="KW-1185">Reference proteome</keyword>
<dbReference type="SUPFAM" id="SSF51690">
    <property type="entry name" value="Nicotinate/Quinolinate PRTase C-terminal domain-like"/>
    <property type="match status" value="1"/>
</dbReference>
<dbReference type="NCBIfam" id="TIGR01334">
    <property type="entry name" value="modD"/>
    <property type="match status" value="1"/>
</dbReference>
<dbReference type="PATRIC" id="fig|398512.5.peg.455"/>
<dbReference type="InterPro" id="IPR036068">
    <property type="entry name" value="Nicotinate_pribotase-like_C"/>
</dbReference>
<dbReference type="InterPro" id="IPR022412">
    <property type="entry name" value="Quinolinate_PRibosylTrfase_N"/>
</dbReference>
<dbReference type="InterPro" id="IPR002638">
    <property type="entry name" value="Quinolinate_PRibosylTrfase_C"/>
</dbReference>
<dbReference type="PIRSF" id="PIRSF006250">
    <property type="entry name" value="NadC_ModD"/>
    <property type="match status" value="1"/>
</dbReference>
<dbReference type="GO" id="GO:0034213">
    <property type="term" value="P:quinolinate catabolic process"/>
    <property type="evidence" value="ECO:0007669"/>
    <property type="project" value="TreeGrafter"/>
</dbReference>
<dbReference type="STRING" id="398512.Bccel_0435"/>
<dbReference type="OrthoDB" id="9770610at2"/>
<evidence type="ECO:0000256" key="1">
    <source>
        <dbReference type="ARBA" id="ARBA00004893"/>
    </source>
</evidence>
<dbReference type="RefSeq" id="WP_036946411.1">
    <property type="nucleotide sequence ID" value="NZ_KN050763.1"/>
</dbReference>
<dbReference type="InterPro" id="IPR006242">
    <property type="entry name" value="ModD"/>
</dbReference>
<dbReference type="GO" id="GO:0005737">
    <property type="term" value="C:cytoplasm"/>
    <property type="evidence" value="ECO:0007669"/>
    <property type="project" value="TreeGrafter"/>
</dbReference>
<protein>
    <recommendedName>
        <fullName evidence="4">Putative pyrophosphorylase ModD</fullName>
        <ecNumber evidence="3">2.4.2.19</ecNumber>
    </recommendedName>
</protein>
<evidence type="ECO:0000313" key="11">
    <source>
        <dbReference type="EMBL" id="KNY25178.1"/>
    </source>
</evidence>
<dbReference type="GO" id="GO:0004514">
    <property type="term" value="F:nicotinate-nucleotide diphosphorylase (carboxylating) activity"/>
    <property type="evidence" value="ECO:0007669"/>
    <property type="project" value="UniProtKB-EC"/>
</dbReference>
<dbReference type="Gene3D" id="3.90.1170.20">
    <property type="entry name" value="Quinolinate phosphoribosyl transferase, N-terminal domain"/>
    <property type="match status" value="1"/>
</dbReference>
<evidence type="ECO:0000256" key="8">
    <source>
        <dbReference type="PIRNR" id="PIRNR006250"/>
    </source>
</evidence>
<comment type="similarity">
    <text evidence="2 8">Belongs to the NadC/ModD family.</text>
</comment>
<dbReference type="CDD" id="cd01573">
    <property type="entry name" value="modD_like"/>
    <property type="match status" value="1"/>
</dbReference>
<dbReference type="Proteomes" id="UP000036923">
    <property type="component" value="Unassembled WGS sequence"/>
</dbReference>
<dbReference type="InterPro" id="IPR037128">
    <property type="entry name" value="Quinolinate_PRibosylTase_N_sf"/>
</dbReference>
<evidence type="ECO:0000256" key="5">
    <source>
        <dbReference type="ARBA" id="ARBA00022676"/>
    </source>
</evidence>
<gene>
    <name evidence="11" type="ORF">Bccel_0435</name>
</gene>
<dbReference type="EMBL" id="LGTC01000001">
    <property type="protein sequence ID" value="KNY25178.1"/>
    <property type="molecule type" value="Genomic_DNA"/>
</dbReference>
<comment type="pathway">
    <text evidence="1">Cofactor biosynthesis; NAD(+) biosynthesis; nicotinate D-ribonucleotide from quinolinate: step 1/1.</text>
</comment>